<reference evidence="8" key="1">
    <citation type="journal article" date="2019" name="Int. J. Syst. Evol. Microbiol.">
        <title>The Global Catalogue of Microorganisms (GCM) 10K type strain sequencing project: providing services to taxonomists for standard genome sequencing and annotation.</title>
        <authorList>
            <consortium name="The Broad Institute Genomics Platform"/>
            <consortium name="The Broad Institute Genome Sequencing Center for Infectious Disease"/>
            <person name="Wu L."/>
            <person name="Ma J."/>
        </authorList>
    </citation>
    <scope>NUCLEOTIDE SEQUENCE [LARGE SCALE GENOMIC DNA]</scope>
    <source>
        <strain evidence="8">JCM 31319</strain>
    </source>
</reference>
<dbReference type="SUPFAM" id="SSF53335">
    <property type="entry name" value="S-adenosyl-L-methionine-dependent methyltransferases"/>
    <property type="match status" value="1"/>
</dbReference>
<proteinExistence type="inferred from homology"/>
<name>A0ABW3SPK6_9BACT</name>
<protein>
    <recommendedName>
        <fullName evidence="6">Ribosomal RNA large subunit methyltransferase F</fullName>
        <ecNumber evidence="6">2.1.1.181</ecNumber>
    </recommendedName>
    <alternativeName>
        <fullName evidence="6">23S rRNA mA1618 methyltransferase</fullName>
    </alternativeName>
    <alternativeName>
        <fullName evidence="6">rRNA adenine N-6-methyltransferase</fullName>
    </alternativeName>
</protein>
<comment type="similarity">
    <text evidence="6">Belongs to the methyltransferase superfamily. METTL16/RlmF family.</text>
</comment>
<evidence type="ECO:0000313" key="7">
    <source>
        <dbReference type="EMBL" id="MFD1185465.1"/>
    </source>
</evidence>
<dbReference type="Gene3D" id="3.40.50.150">
    <property type="entry name" value="Vaccinia Virus protein VP39"/>
    <property type="match status" value="1"/>
</dbReference>
<organism evidence="7 8">
    <name type="scientific">Pontibacter rugosus</name>
    <dbReference type="NCBI Taxonomy" id="1745966"/>
    <lineage>
        <taxon>Bacteria</taxon>
        <taxon>Pseudomonadati</taxon>
        <taxon>Bacteroidota</taxon>
        <taxon>Cytophagia</taxon>
        <taxon>Cytophagales</taxon>
        <taxon>Hymenobacteraceae</taxon>
        <taxon>Pontibacter</taxon>
    </lineage>
</organism>
<evidence type="ECO:0000256" key="1">
    <source>
        <dbReference type="ARBA" id="ARBA00022490"/>
    </source>
</evidence>
<keyword evidence="1 6" id="KW-0963">Cytoplasm</keyword>
<dbReference type="GO" id="GO:0052907">
    <property type="term" value="F:23S rRNA (adenine(1618)-N(6))-methyltransferase activity"/>
    <property type="evidence" value="ECO:0007669"/>
    <property type="project" value="UniProtKB-EC"/>
</dbReference>
<dbReference type="Proteomes" id="UP001597094">
    <property type="component" value="Unassembled WGS sequence"/>
</dbReference>
<evidence type="ECO:0000256" key="5">
    <source>
        <dbReference type="ARBA" id="ARBA00022691"/>
    </source>
</evidence>
<evidence type="ECO:0000256" key="2">
    <source>
        <dbReference type="ARBA" id="ARBA00022552"/>
    </source>
</evidence>
<dbReference type="Pfam" id="PF05971">
    <property type="entry name" value="Methyltransf_10"/>
    <property type="match status" value="1"/>
</dbReference>
<dbReference type="EC" id="2.1.1.181" evidence="6"/>
<comment type="subcellular location">
    <subcellularLocation>
        <location evidence="6">Cytoplasm</location>
    </subcellularLocation>
</comment>
<keyword evidence="8" id="KW-1185">Reference proteome</keyword>
<evidence type="ECO:0000313" key="8">
    <source>
        <dbReference type="Proteomes" id="UP001597094"/>
    </source>
</evidence>
<dbReference type="InterPro" id="IPR016909">
    <property type="entry name" value="rRNA_lsu_MeTfrase_F"/>
</dbReference>
<comment type="catalytic activity">
    <reaction evidence="6">
        <text>adenosine(1618) in 23S rRNA + S-adenosyl-L-methionine = N(6)-methyladenosine(1618) in 23S rRNA + S-adenosyl-L-homocysteine + H(+)</text>
        <dbReference type="Rhea" id="RHEA:16497"/>
        <dbReference type="Rhea" id="RHEA-COMP:10229"/>
        <dbReference type="Rhea" id="RHEA-COMP:10231"/>
        <dbReference type="ChEBI" id="CHEBI:15378"/>
        <dbReference type="ChEBI" id="CHEBI:57856"/>
        <dbReference type="ChEBI" id="CHEBI:59789"/>
        <dbReference type="ChEBI" id="CHEBI:74411"/>
        <dbReference type="ChEBI" id="CHEBI:74449"/>
        <dbReference type="EC" id="2.1.1.181"/>
    </reaction>
</comment>
<dbReference type="InterPro" id="IPR029063">
    <property type="entry name" value="SAM-dependent_MTases_sf"/>
</dbReference>
<dbReference type="CDD" id="cd02440">
    <property type="entry name" value="AdoMet_MTases"/>
    <property type="match status" value="1"/>
</dbReference>
<dbReference type="InterPro" id="IPR010286">
    <property type="entry name" value="METTL16/RlmF"/>
</dbReference>
<dbReference type="NCBIfam" id="NF008725">
    <property type="entry name" value="PRK11727.1"/>
    <property type="match status" value="1"/>
</dbReference>
<keyword evidence="3 6" id="KW-0489">Methyltransferase</keyword>
<dbReference type="PANTHER" id="PTHR13393:SF0">
    <property type="entry name" value="RNA N6-ADENOSINE-METHYLTRANSFERASE METTL16"/>
    <property type="match status" value="1"/>
</dbReference>
<keyword evidence="4 6" id="KW-0808">Transferase</keyword>
<comment type="function">
    <text evidence="6">Specifically methylates the adenine in position 1618 of 23S rRNA.</text>
</comment>
<evidence type="ECO:0000256" key="6">
    <source>
        <dbReference type="HAMAP-Rule" id="MF_01848"/>
    </source>
</evidence>
<keyword evidence="5 6" id="KW-0949">S-adenosyl-L-methionine</keyword>
<comment type="caution">
    <text evidence="7">The sequence shown here is derived from an EMBL/GenBank/DDBJ whole genome shotgun (WGS) entry which is preliminary data.</text>
</comment>
<keyword evidence="2 6" id="KW-0698">rRNA processing</keyword>
<dbReference type="RefSeq" id="WP_377523219.1">
    <property type="nucleotide sequence ID" value="NZ_JBHTLD010000023.1"/>
</dbReference>
<sequence>MPPKKKSHPKEKASLHPRNRHRERYDFEELIKSCPELKQFVQVNAYNDASVDFFNPKAVKMLNKALLVHFYGIQHWDIPAGYLCPPIPGRADYIHHAADLLAGSNKGKIPRGSKIMCLDVGVGAGCVYPIIGNKAYGWSFIGADIDPVSIQSSRKIVEANAALSGHVQLRLQKNPKDIFRGVLKPEEYIDLTVCNPPFHASLAEAQAGTIRKLTNLKQQKVANPTLNFGGQQAELWCEGGEKRFVTDMVFQSRQFATSCFWFTTLVSKQANLKSITQALAQAKAFEVQILPMSQGNKTSRLVAWTFLNQEQQREWINARWH</sequence>
<gene>
    <name evidence="6 7" type="primary">rlmF</name>
    <name evidence="7" type="ORF">ACFQ2O_04530</name>
</gene>
<accession>A0ABW3SPK6</accession>
<evidence type="ECO:0000256" key="3">
    <source>
        <dbReference type="ARBA" id="ARBA00022603"/>
    </source>
</evidence>
<evidence type="ECO:0000256" key="4">
    <source>
        <dbReference type="ARBA" id="ARBA00022679"/>
    </source>
</evidence>
<dbReference type="PIRSF" id="PIRSF029038">
    <property type="entry name" value="Mtase_YbiN_prd"/>
    <property type="match status" value="1"/>
</dbReference>
<dbReference type="PANTHER" id="PTHR13393">
    <property type="entry name" value="SAM-DEPENDENT METHYLTRANSFERASE"/>
    <property type="match status" value="1"/>
</dbReference>
<dbReference type="HAMAP" id="MF_01848">
    <property type="entry name" value="23SrRNA_methyltr_F"/>
    <property type="match status" value="1"/>
</dbReference>
<dbReference type="EMBL" id="JBHTLD010000023">
    <property type="protein sequence ID" value="MFD1185465.1"/>
    <property type="molecule type" value="Genomic_DNA"/>
</dbReference>